<comment type="caution">
    <text evidence="2">The sequence shown here is derived from an EMBL/GenBank/DDBJ whole genome shotgun (WGS) entry which is preliminary data.</text>
</comment>
<dbReference type="EMBL" id="JANPWB010000002">
    <property type="protein sequence ID" value="KAJ1209851.1"/>
    <property type="molecule type" value="Genomic_DNA"/>
</dbReference>
<evidence type="ECO:0000256" key="1">
    <source>
        <dbReference type="SAM" id="MobiDB-lite"/>
    </source>
</evidence>
<name>A0AAV7WB93_PLEWA</name>
<gene>
    <name evidence="2" type="ORF">NDU88_005223</name>
</gene>
<evidence type="ECO:0000313" key="2">
    <source>
        <dbReference type="EMBL" id="KAJ1209851.1"/>
    </source>
</evidence>
<evidence type="ECO:0000313" key="3">
    <source>
        <dbReference type="Proteomes" id="UP001066276"/>
    </source>
</evidence>
<proteinExistence type="predicted"/>
<organism evidence="2 3">
    <name type="scientific">Pleurodeles waltl</name>
    <name type="common">Iberian ribbed newt</name>
    <dbReference type="NCBI Taxonomy" id="8319"/>
    <lineage>
        <taxon>Eukaryota</taxon>
        <taxon>Metazoa</taxon>
        <taxon>Chordata</taxon>
        <taxon>Craniata</taxon>
        <taxon>Vertebrata</taxon>
        <taxon>Euteleostomi</taxon>
        <taxon>Amphibia</taxon>
        <taxon>Batrachia</taxon>
        <taxon>Caudata</taxon>
        <taxon>Salamandroidea</taxon>
        <taxon>Salamandridae</taxon>
        <taxon>Pleurodelinae</taxon>
        <taxon>Pleurodeles</taxon>
    </lineage>
</organism>
<dbReference type="AlphaFoldDB" id="A0AAV7WB93"/>
<sequence>MRPLQGTDDKSANVPRCRPQSYQSSSLGHWGPPPTAPCVYVALSRPPPRSMHPVVGRAAEPPSSSDHLSRPPSHPHPHSPGGIPISTAYQALRDTRT</sequence>
<dbReference type="Proteomes" id="UP001066276">
    <property type="component" value="Chromosome 1_2"/>
</dbReference>
<accession>A0AAV7WB93</accession>
<protein>
    <submittedName>
        <fullName evidence="2">Uncharacterized protein</fullName>
    </submittedName>
</protein>
<keyword evidence="3" id="KW-1185">Reference proteome</keyword>
<feature type="region of interest" description="Disordered" evidence="1">
    <location>
        <begin position="1"/>
        <end position="97"/>
    </location>
</feature>
<reference evidence="2" key="1">
    <citation type="journal article" date="2022" name="bioRxiv">
        <title>Sequencing and chromosome-scale assembly of the giantPleurodeles waltlgenome.</title>
        <authorList>
            <person name="Brown T."/>
            <person name="Elewa A."/>
            <person name="Iarovenko S."/>
            <person name="Subramanian E."/>
            <person name="Araus A.J."/>
            <person name="Petzold A."/>
            <person name="Susuki M."/>
            <person name="Suzuki K.-i.T."/>
            <person name="Hayashi T."/>
            <person name="Toyoda A."/>
            <person name="Oliveira C."/>
            <person name="Osipova E."/>
            <person name="Leigh N.D."/>
            <person name="Simon A."/>
            <person name="Yun M.H."/>
        </authorList>
    </citation>
    <scope>NUCLEOTIDE SEQUENCE</scope>
    <source>
        <strain evidence="2">20211129_DDA</strain>
        <tissue evidence="2">Liver</tissue>
    </source>
</reference>